<gene>
    <name evidence="1" type="ORF">GAK29_04171</name>
</gene>
<dbReference type="Pfam" id="PF09859">
    <property type="entry name" value="Oxygenase-NA"/>
    <property type="match status" value="1"/>
</dbReference>
<evidence type="ECO:0008006" key="3">
    <source>
        <dbReference type="Google" id="ProtNLM"/>
    </source>
</evidence>
<dbReference type="EMBL" id="WNDP01000168">
    <property type="protein sequence ID" value="KAF1018638.1"/>
    <property type="molecule type" value="Genomic_DNA"/>
</dbReference>
<evidence type="ECO:0000313" key="1">
    <source>
        <dbReference type="EMBL" id="KAF1018638.1"/>
    </source>
</evidence>
<reference evidence="2" key="1">
    <citation type="journal article" date="2020" name="MBio">
        <title>Horizontal gene transfer to a defensive symbiont with a reduced genome amongst a multipartite beetle microbiome.</title>
        <authorList>
            <person name="Waterworth S.C."/>
            <person name="Florez L.V."/>
            <person name="Rees E.R."/>
            <person name="Hertweck C."/>
            <person name="Kaltenpoth M."/>
            <person name="Kwan J.C."/>
        </authorList>
    </citation>
    <scope>NUCLEOTIDE SEQUENCE [LARGE SCALE GENOMIC DNA]</scope>
</reference>
<dbReference type="InterPro" id="IPR018655">
    <property type="entry name" value="DUF2086"/>
</dbReference>
<protein>
    <recommendedName>
        <fullName evidence="3">Prolyl 4-hydroxylase subunit alpha</fullName>
    </recommendedName>
</protein>
<dbReference type="AlphaFoldDB" id="A0A833PBX7"/>
<sequence>MSTFNIQQAQDLSEKIKHLDWRVIHAQLDQQGYSHIESFLSDELCELIKAHYHHEDLYRKTVNMQRYRFGEGEYKYFRHPLPNLLQLLRTQFYSYLAPLANAWFANLNIDRQYPASHEAFLQQCQQAGQNKATVLILHYQQHGFNTLHQDLYGEVYFPIQMVICLNQANADFKGGELVLTEQIPRAQSKAMVIQPNKGDVLLLTTHFRPKKGTHGYYRVNMKHGVSQLTEGERYSLGIIFHDAVS</sequence>
<dbReference type="Gene3D" id="2.60.120.620">
    <property type="entry name" value="q2cbj1_9rhob like domain"/>
    <property type="match status" value="1"/>
</dbReference>
<organism evidence="1 2">
    <name type="scientific">Acinetobacter bereziniae</name>
    <name type="common">Acinetobacter genomosp. 10</name>
    <dbReference type="NCBI Taxonomy" id="106648"/>
    <lineage>
        <taxon>Bacteria</taxon>
        <taxon>Pseudomonadati</taxon>
        <taxon>Pseudomonadota</taxon>
        <taxon>Gammaproteobacteria</taxon>
        <taxon>Moraxellales</taxon>
        <taxon>Moraxellaceae</taxon>
        <taxon>Acinetobacter</taxon>
    </lineage>
</organism>
<accession>A0A833PBX7</accession>
<dbReference type="Proteomes" id="UP000490535">
    <property type="component" value="Unassembled WGS sequence"/>
</dbReference>
<comment type="caution">
    <text evidence="1">The sequence shown here is derived from an EMBL/GenBank/DDBJ whole genome shotgun (WGS) entry which is preliminary data.</text>
</comment>
<name>A0A833PBX7_ACIBZ</name>
<evidence type="ECO:0000313" key="2">
    <source>
        <dbReference type="Proteomes" id="UP000490535"/>
    </source>
</evidence>
<proteinExistence type="predicted"/>